<reference evidence="6 7" key="1">
    <citation type="journal article" date="2015" name="Plant Cell">
        <title>Oil accumulation by the oleaginous diatom Fistulifera solaris as revealed by the genome and transcriptome.</title>
        <authorList>
            <person name="Tanaka T."/>
            <person name="Maeda Y."/>
            <person name="Veluchamy A."/>
            <person name="Tanaka M."/>
            <person name="Abida H."/>
            <person name="Marechal E."/>
            <person name="Bowler C."/>
            <person name="Muto M."/>
            <person name="Sunaga Y."/>
            <person name="Tanaka M."/>
            <person name="Yoshino T."/>
            <person name="Taniguchi T."/>
            <person name="Fukuda Y."/>
            <person name="Nemoto M."/>
            <person name="Matsumoto M."/>
            <person name="Wong P.S."/>
            <person name="Aburatani S."/>
            <person name="Fujibuchi W."/>
        </authorList>
    </citation>
    <scope>NUCLEOTIDE SEQUENCE [LARGE SCALE GENOMIC DNA]</scope>
    <source>
        <strain evidence="6 7">JPCC DA0580</strain>
    </source>
</reference>
<organism evidence="6 7">
    <name type="scientific">Fistulifera solaris</name>
    <name type="common">Oleaginous diatom</name>
    <dbReference type="NCBI Taxonomy" id="1519565"/>
    <lineage>
        <taxon>Eukaryota</taxon>
        <taxon>Sar</taxon>
        <taxon>Stramenopiles</taxon>
        <taxon>Ochrophyta</taxon>
        <taxon>Bacillariophyta</taxon>
        <taxon>Bacillariophyceae</taxon>
        <taxon>Bacillariophycidae</taxon>
        <taxon>Naviculales</taxon>
        <taxon>Naviculaceae</taxon>
        <taxon>Fistulifera</taxon>
    </lineage>
</organism>
<accession>A0A1Z5JWX3</accession>
<comment type="caution">
    <text evidence="6">The sequence shown here is derived from an EMBL/GenBank/DDBJ whole genome shotgun (WGS) entry which is preliminary data.</text>
</comment>
<dbReference type="GO" id="GO:0006882">
    <property type="term" value="P:intracellular zinc ion homeostasis"/>
    <property type="evidence" value="ECO:0007669"/>
    <property type="project" value="TreeGrafter"/>
</dbReference>
<evidence type="ECO:0000313" key="7">
    <source>
        <dbReference type="Proteomes" id="UP000198406"/>
    </source>
</evidence>
<feature type="transmembrane region" description="Helical" evidence="5">
    <location>
        <begin position="20"/>
        <end position="43"/>
    </location>
</feature>
<keyword evidence="3 5" id="KW-1133">Transmembrane helix</keyword>
<evidence type="ECO:0000256" key="1">
    <source>
        <dbReference type="ARBA" id="ARBA00004141"/>
    </source>
</evidence>
<keyword evidence="7" id="KW-1185">Reference proteome</keyword>
<dbReference type="Proteomes" id="UP000198406">
    <property type="component" value="Unassembled WGS sequence"/>
</dbReference>
<evidence type="ECO:0000256" key="4">
    <source>
        <dbReference type="ARBA" id="ARBA00023136"/>
    </source>
</evidence>
<dbReference type="Pfam" id="PF02535">
    <property type="entry name" value="Zip"/>
    <property type="match status" value="1"/>
</dbReference>
<comment type="subcellular location">
    <subcellularLocation>
        <location evidence="1">Membrane</location>
        <topology evidence="1">Multi-pass membrane protein</topology>
    </subcellularLocation>
</comment>
<evidence type="ECO:0000256" key="2">
    <source>
        <dbReference type="ARBA" id="ARBA00022692"/>
    </source>
</evidence>
<dbReference type="GO" id="GO:0016020">
    <property type="term" value="C:membrane"/>
    <property type="evidence" value="ECO:0007669"/>
    <property type="project" value="UniProtKB-SubCell"/>
</dbReference>
<keyword evidence="4 5" id="KW-0472">Membrane</keyword>
<gene>
    <name evidence="6" type="ORF">FisN_15Lh331</name>
</gene>
<feature type="transmembrane region" description="Helical" evidence="5">
    <location>
        <begin position="142"/>
        <end position="164"/>
    </location>
</feature>
<evidence type="ECO:0008006" key="8">
    <source>
        <dbReference type="Google" id="ProtNLM"/>
    </source>
</evidence>
<keyword evidence="2 5" id="KW-0812">Transmembrane</keyword>
<dbReference type="OrthoDB" id="46759at2759"/>
<dbReference type="InParanoid" id="A0A1Z5JWX3"/>
<feature type="transmembrane region" description="Helical" evidence="5">
    <location>
        <begin position="373"/>
        <end position="392"/>
    </location>
</feature>
<dbReference type="InterPro" id="IPR003689">
    <property type="entry name" value="ZIP"/>
</dbReference>
<feature type="transmembrane region" description="Helical" evidence="5">
    <location>
        <begin position="309"/>
        <end position="333"/>
    </location>
</feature>
<name>A0A1Z5JWX3_FISSO</name>
<dbReference type="EMBL" id="BDSP01000128">
    <property type="protein sequence ID" value="GAX18376.1"/>
    <property type="molecule type" value="Genomic_DNA"/>
</dbReference>
<dbReference type="AlphaFoldDB" id="A0A1Z5JWX3"/>
<dbReference type="GO" id="GO:0005385">
    <property type="term" value="F:zinc ion transmembrane transporter activity"/>
    <property type="evidence" value="ECO:0007669"/>
    <property type="project" value="TreeGrafter"/>
</dbReference>
<dbReference type="PANTHER" id="PTHR16950:SF16">
    <property type="entry name" value="ZINC TRANSPORTER ZIP13"/>
    <property type="match status" value="1"/>
</dbReference>
<protein>
    <recommendedName>
        <fullName evidence="8">Solute carrier family 39 (Zinc transporter), member 1/2/3</fullName>
    </recommendedName>
</protein>
<evidence type="ECO:0000256" key="5">
    <source>
        <dbReference type="SAM" id="Phobius"/>
    </source>
</evidence>
<dbReference type="PANTHER" id="PTHR16950">
    <property type="entry name" value="ZINC TRANSPORTER SLC39A7 HISTIDINE-RICH MEMBRANE PROTEIN KE4"/>
    <property type="match status" value="1"/>
</dbReference>
<feature type="transmembrane region" description="Helical" evidence="5">
    <location>
        <begin position="339"/>
        <end position="361"/>
    </location>
</feature>
<sequence length="403" mass="43281">MSSSSSSSSSEDEKPWGDVVLASLAVQVITFSGLLLVAFSAICHNKGKLVAHLQSFLVPAFAAGALGATTVFLLIPEALLLLQAGTAEVHAEEEAHAAYEGTNSTTTEEEGHEGHDHLLLLRRVLEEEEEVHTEHAEENTSYMWMFGVAVLAGFLLPVLISTFFPSVDPEECEVCAATAQEQSKLAGIDEQGIEQEEEDNNSYPKSNMETVDMNCEEGVCGHSPGDHVLNKTNTPVAPTTHGVRNWSLVASISVGDALHNFTDGVFLGNAFLLCGRSVAYTMVATTIYHELAQEISDLGLLTNHCGLPLWLALVINFFTGSSTLIGALIVLSLDISEKATGIFLAMSAGVYVNIFACECMPRVQEQLKSPSRTLQFMVSFALGAIPIGLVLLNHGHCEEGHDH</sequence>
<evidence type="ECO:0000313" key="6">
    <source>
        <dbReference type="EMBL" id="GAX18376.1"/>
    </source>
</evidence>
<feature type="transmembrane region" description="Helical" evidence="5">
    <location>
        <begin position="55"/>
        <end position="75"/>
    </location>
</feature>
<proteinExistence type="predicted"/>
<evidence type="ECO:0000256" key="3">
    <source>
        <dbReference type="ARBA" id="ARBA00022989"/>
    </source>
</evidence>